<evidence type="ECO:0000313" key="1">
    <source>
        <dbReference type="EMBL" id="CRY99282.1"/>
    </source>
</evidence>
<dbReference type="EMBL" id="CVTF01000060">
    <property type="protein sequence ID" value="CRY99282.1"/>
    <property type="molecule type" value="Genomic_DNA"/>
</dbReference>
<dbReference type="AlphaFoldDB" id="A0A0H5QB78"/>
<name>A0A0H5QB78_NEIMI</name>
<dbReference type="Proteomes" id="UP000182715">
    <property type="component" value="Unassembled WGS sequence"/>
</dbReference>
<proteinExistence type="predicted"/>
<reference evidence="1 2" key="1">
    <citation type="submission" date="2014-11" db="EMBL/GenBank/DDBJ databases">
        <authorList>
            <person name="Diene M.Seydina."/>
        </authorList>
    </citation>
    <scope>NUCLEOTIDE SEQUENCE [LARGE SCALE GENOMIC DNA]</scope>
    <source>
        <strain evidence="1 2">Neisseria meningitidis CHUV</strain>
    </source>
</reference>
<organism evidence="1 2">
    <name type="scientific">Neisseria meningitidis serogroup B</name>
    <dbReference type="NCBI Taxonomy" id="491"/>
    <lineage>
        <taxon>Bacteria</taxon>
        <taxon>Pseudomonadati</taxon>
        <taxon>Pseudomonadota</taxon>
        <taxon>Betaproteobacteria</taxon>
        <taxon>Neisseriales</taxon>
        <taxon>Neisseriaceae</taxon>
        <taxon>Neisseria</taxon>
    </lineage>
</organism>
<sequence length="38" mass="4245">MGFLLFANTVGTDKSGFLPTSSFPRKWESGALGFHHFR</sequence>
<protein>
    <recommendedName>
        <fullName evidence="3">PilS cassette</fullName>
    </recommendedName>
</protein>
<evidence type="ECO:0000313" key="2">
    <source>
        <dbReference type="Proteomes" id="UP000182715"/>
    </source>
</evidence>
<evidence type="ECO:0008006" key="3">
    <source>
        <dbReference type="Google" id="ProtNLM"/>
    </source>
</evidence>
<accession>A0A0H5QB78</accession>